<evidence type="ECO:0000313" key="2">
    <source>
        <dbReference type="EMBL" id="KAL1499429.1"/>
    </source>
</evidence>
<comment type="caution">
    <text evidence="2">The sequence shown here is derived from an EMBL/GenBank/DDBJ whole genome shotgun (WGS) entry which is preliminary data.</text>
</comment>
<proteinExistence type="predicted"/>
<sequence length="370" mass="39576">MVAPPSASLPSQRNSLTPAFVAASEPSFLSPSHWLRSPSSSAAFSLASPRHFSLPSPRPSPRPSSASRPPSAPRRPPLLAPSRLILLAAAFHPSAAYSLFRADTPKARGLACIPVAASKVVAPGQRETMHIYDASSLQVIRHAQAHSDGIYGQVVIDEAAARERVFRVLEIGARVKVLSVRPSVHTDKFGGSSSSLLAEVIGVGVIQPESVLSKMPFMTISCAREDSLLLPPADPPVDFAEVTASLHEAAALCETLDGVTNYKGPLSQASERSEGGWPLSSRVERVLELRGHKDVCEGAKLALQALASTAHLPGGKRLEAMELAQRRQLNELVKLVEESLRDEARRRLAIKSLAELGQVDDSSEDLDVIE</sequence>
<organism evidence="2 3">
    <name type="scientific">Prymnesium parvum</name>
    <name type="common">Toxic golden alga</name>
    <dbReference type="NCBI Taxonomy" id="97485"/>
    <lineage>
        <taxon>Eukaryota</taxon>
        <taxon>Haptista</taxon>
        <taxon>Haptophyta</taxon>
        <taxon>Prymnesiophyceae</taxon>
        <taxon>Prymnesiales</taxon>
        <taxon>Prymnesiaceae</taxon>
        <taxon>Prymnesium</taxon>
    </lineage>
</organism>
<keyword evidence="3" id="KW-1185">Reference proteome</keyword>
<evidence type="ECO:0000313" key="3">
    <source>
        <dbReference type="Proteomes" id="UP001515480"/>
    </source>
</evidence>
<evidence type="ECO:0000256" key="1">
    <source>
        <dbReference type="SAM" id="MobiDB-lite"/>
    </source>
</evidence>
<dbReference type="AlphaFoldDB" id="A0AB34IH35"/>
<gene>
    <name evidence="2" type="ORF">AB1Y20_011634</name>
</gene>
<accession>A0AB34IH35</accession>
<feature type="region of interest" description="Disordered" evidence="1">
    <location>
        <begin position="49"/>
        <end position="76"/>
    </location>
</feature>
<name>A0AB34IH35_PRYPA</name>
<dbReference type="Proteomes" id="UP001515480">
    <property type="component" value="Unassembled WGS sequence"/>
</dbReference>
<reference evidence="2 3" key="1">
    <citation type="journal article" date="2024" name="Science">
        <title>Giant polyketide synthase enzymes in the biosynthesis of giant marine polyether toxins.</title>
        <authorList>
            <person name="Fallon T.R."/>
            <person name="Shende V.V."/>
            <person name="Wierzbicki I.H."/>
            <person name="Pendleton A.L."/>
            <person name="Watervoot N.F."/>
            <person name="Auber R.P."/>
            <person name="Gonzalez D.J."/>
            <person name="Wisecaver J.H."/>
            <person name="Moore B.S."/>
        </authorList>
    </citation>
    <scope>NUCLEOTIDE SEQUENCE [LARGE SCALE GENOMIC DNA]</scope>
    <source>
        <strain evidence="2 3">12B1</strain>
    </source>
</reference>
<evidence type="ECO:0008006" key="4">
    <source>
        <dbReference type="Google" id="ProtNLM"/>
    </source>
</evidence>
<protein>
    <recommendedName>
        <fullName evidence="4">Lon N-terminal domain-containing protein</fullName>
    </recommendedName>
</protein>
<dbReference type="EMBL" id="JBGBPQ010000025">
    <property type="protein sequence ID" value="KAL1499429.1"/>
    <property type="molecule type" value="Genomic_DNA"/>
</dbReference>